<protein>
    <submittedName>
        <fullName evidence="2">Cytochrome c biogenesis protein CcdC</fullName>
    </submittedName>
</protein>
<comment type="caution">
    <text evidence="2">The sequence shown here is derived from an EMBL/GenBank/DDBJ whole genome shotgun (WGS) entry which is preliminary data.</text>
</comment>
<keyword evidence="3" id="KW-1185">Reference proteome</keyword>
<keyword evidence="1" id="KW-1133">Transmembrane helix</keyword>
<keyword evidence="1" id="KW-0812">Transmembrane</keyword>
<evidence type="ECO:0000313" key="2">
    <source>
        <dbReference type="EMBL" id="MFB9754205.1"/>
    </source>
</evidence>
<dbReference type="PIRSF" id="PIRSF021441">
    <property type="entry name" value="DUF1453"/>
    <property type="match status" value="1"/>
</dbReference>
<proteinExistence type="predicted"/>
<dbReference type="RefSeq" id="WP_344914107.1">
    <property type="nucleotide sequence ID" value="NZ_BAAAYO010000013.1"/>
</dbReference>
<feature type="transmembrane region" description="Helical" evidence="1">
    <location>
        <begin position="94"/>
        <end position="115"/>
    </location>
</feature>
<dbReference type="PANTHER" id="PTHR39164:SF1">
    <property type="entry name" value="PROTEIN CCDC"/>
    <property type="match status" value="1"/>
</dbReference>
<name>A0ABV5W1H4_9BACL</name>
<evidence type="ECO:0000313" key="3">
    <source>
        <dbReference type="Proteomes" id="UP001589619"/>
    </source>
</evidence>
<feature type="transmembrane region" description="Helical" evidence="1">
    <location>
        <begin position="39"/>
        <end position="56"/>
    </location>
</feature>
<dbReference type="EMBL" id="JBHMAG010000014">
    <property type="protein sequence ID" value="MFB9754205.1"/>
    <property type="molecule type" value="Genomic_DNA"/>
</dbReference>
<feature type="transmembrane region" description="Helical" evidence="1">
    <location>
        <begin position="62"/>
        <end position="82"/>
    </location>
</feature>
<feature type="transmembrane region" description="Helical" evidence="1">
    <location>
        <begin position="127"/>
        <end position="146"/>
    </location>
</feature>
<feature type="transmembrane region" description="Helical" evidence="1">
    <location>
        <begin position="6"/>
        <end position="27"/>
    </location>
</feature>
<organism evidence="2 3">
    <name type="scientific">Paenibacillus hodogayensis</name>
    <dbReference type="NCBI Taxonomy" id="279208"/>
    <lineage>
        <taxon>Bacteria</taxon>
        <taxon>Bacillati</taxon>
        <taxon>Bacillota</taxon>
        <taxon>Bacilli</taxon>
        <taxon>Bacillales</taxon>
        <taxon>Paenibacillaceae</taxon>
        <taxon>Paenibacillus</taxon>
    </lineage>
</organism>
<sequence>MNLSWLPQLASIAVALVVGAVIITVRLKASSKPTSFKKIMIPPLGMSTGFAMFAYPPTHVPWLWAAAALLAGVLFFSYPLILTSKFEARGGQVYMVRSKAFVFIIIALLIVRLLLHDLVERAVTIPQTGALFFLLAFGMIVPWRLAMLRRYRVVLAALGKA</sequence>
<dbReference type="Pfam" id="PF07301">
    <property type="entry name" value="DUF1453"/>
    <property type="match status" value="1"/>
</dbReference>
<keyword evidence="1" id="KW-0472">Membrane</keyword>
<dbReference type="InterPro" id="IPR031306">
    <property type="entry name" value="CcdC"/>
</dbReference>
<evidence type="ECO:0000256" key="1">
    <source>
        <dbReference type="SAM" id="Phobius"/>
    </source>
</evidence>
<accession>A0ABV5W1H4</accession>
<dbReference type="InterPro" id="IPR058247">
    <property type="entry name" value="DUF1453"/>
</dbReference>
<dbReference type="Proteomes" id="UP001589619">
    <property type="component" value="Unassembled WGS sequence"/>
</dbReference>
<reference evidence="2 3" key="1">
    <citation type="submission" date="2024-09" db="EMBL/GenBank/DDBJ databases">
        <authorList>
            <person name="Sun Q."/>
            <person name="Mori K."/>
        </authorList>
    </citation>
    <scope>NUCLEOTIDE SEQUENCE [LARGE SCALE GENOMIC DNA]</scope>
    <source>
        <strain evidence="2 3">JCM 12520</strain>
    </source>
</reference>
<gene>
    <name evidence="2" type="ORF">ACFFNY_21765</name>
</gene>
<dbReference type="PANTHER" id="PTHR39164">
    <property type="entry name" value="PROTEIN CCDC"/>
    <property type="match status" value="1"/>
</dbReference>